<proteinExistence type="predicted"/>
<evidence type="ECO:0000313" key="6">
    <source>
        <dbReference type="EMBL" id="TLP89866.1"/>
    </source>
</evidence>
<name>A0A5R9B3Z6_STAXY</name>
<evidence type="ECO:0000256" key="4">
    <source>
        <dbReference type="ARBA" id="ARBA00023163"/>
    </source>
</evidence>
<dbReference type="PROSITE" id="PS51000">
    <property type="entry name" value="HTH_DEOR_2"/>
    <property type="match status" value="1"/>
</dbReference>
<reference evidence="6 7" key="1">
    <citation type="submission" date="2019-05" db="EMBL/GenBank/DDBJ databases">
        <title>The metagenome of a microbial culture collection derived from dairy environment covers the genomic content of the human microbiome.</title>
        <authorList>
            <person name="Roder T."/>
            <person name="Wuthrich D."/>
            <person name="Sattari Z."/>
            <person name="Von Ah U."/>
            <person name="Bar C."/>
            <person name="Ronchi F."/>
            <person name="Macpherson A.J."/>
            <person name="Ganal-Vonarburg S.C."/>
            <person name="Bruggmann R."/>
            <person name="Vergeres G."/>
        </authorList>
    </citation>
    <scope>NUCLEOTIDE SEQUENCE [LARGE SCALE GENOMIC DNA]</scope>
    <source>
        <strain evidence="6 7">FAM 20833</strain>
    </source>
</reference>
<dbReference type="EMBL" id="VBTJ01000002">
    <property type="protein sequence ID" value="TLP89866.1"/>
    <property type="molecule type" value="Genomic_DNA"/>
</dbReference>
<dbReference type="GO" id="GO:0003700">
    <property type="term" value="F:DNA-binding transcription factor activity"/>
    <property type="evidence" value="ECO:0007669"/>
    <property type="project" value="InterPro"/>
</dbReference>
<dbReference type="PROSITE" id="PS00894">
    <property type="entry name" value="HTH_DEOR_1"/>
    <property type="match status" value="1"/>
</dbReference>
<keyword evidence="4" id="KW-0804">Transcription</keyword>
<dbReference type="InterPro" id="IPR036390">
    <property type="entry name" value="WH_DNA-bd_sf"/>
</dbReference>
<dbReference type="Pfam" id="PF00455">
    <property type="entry name" value="DeoRC"/>
    <property type="match status" value="1"/>
</dbReference>
<evidence type="ECO:0000256" key="1">
    <source>
        <dbReference type="ARBA" id="ARBA00022736"/>
    </source>
</evidence>
<comment type="caution">
    <text evidence="6">The sequence shown here is derived from an EMBL/GenBank/DDBJ whole genome shotgun (WGS) entry which is preliminary data.</text>
</comment>
<dbReference type="InterPro" id="IPR036388">
    <property type="entry name" value="WH-like_DNA-bd_sf"/>
</dbReference>
<sequence>MGELYMKAKRIYEIESFIKENKTASIEELRQRFNVSINTIRRDINQLVDMNIVKKVYGGIEVIEDSHKAVDYNKRNIENSNSKKIIGELAANEIEANDIIYIDTGTTTIHLLDYVDKHLTFTIITNSLDILNKASQFKNVTLFIIGEKYKPITRSFIGIDSNMLLEKFNINKSFMSATGVNIQNGLSNSEMEENLIKQYITSKATETFILADHSKMGKSTLLTYCDLSDINKMFTDKIPPKDINAFCQEHNIAVYF</sequence>
<dbReference type="PRINTS" id="PR00037">
    <property type="entry name" value="HTHLACR"/>
</dbReference>
<protein>
    <submittedName>
        <fullName evidence="6">DeoR/GlpR transcriptional regulator</fullName>
    </submittedName>
</protein>
<dbReference type="InterPro" id="IPR050313">
    <property type="entry name" value="Carb_Metab_HTH_regulators"/>
</dbReference>
<dbReference type="InterPro" id="IPR014036">
    <property type="entry name" value="DeoR-like_C"/>
</dbReference>
<dbReference type="SUPFAM" id="SSF46785">
    <property type="entry name" value="Winged helix' DNA-binding domain"/>
    <property type="match status" value="1"/>
</dbReference>
<dbReference type="Proteomes" id="UP000307747">
    <property type="component" value="Unassembled WGS sequence"/>
</dbReference>
<dbReference type="InterPro" id="IPR001034">
    <property type="entry name" value="DeoR_HTH"/>
</dbReference>
<keyword evidence="2" id="KW-0805">Transcription regulation</keyword>
<dbReference type="GO" id="GO:0005988">
    <property type="term" value="P:lactose metabolic process"/>
    <property type="evidence" value="ECO:0007669"/>
    <property type="project" value="UniProtKB-KW"/>
</dbReference>
<dbReference type="Pfam" id="PF08220">
    <property type="entry name" value="HTH_DeoR"/>
    <property type="match status" value="1"/>
</dbReference>
<keyword evidence="3" id="KW-0238">DNA-binding</keyword>
<dbReference type="GO" id="GO:0003677">
    <property type="term" value="F:DNA binding"/>
    <property type="evidence" value="ECO:0007669"/>
    <property type="project" value="UniProtKB-KW"/>
</dbReference>
<evidence type="ECO:0000256" key="2">
    <source>
        <dbReference type="ARBA" id="ARBA00023015"/>
    </source>
</evidence>
<dbReference type="InterPro" id="IPR037171">
    <property type="entry name" value="NagB/RpiA_transferase-like"/>
</dbReference>
<dbReference type="PANTHER" id="PTHR30363:SF60">
    <property type="entry name" value="HTH-TYPE TRANSCRIPTIONAL REGULATOR IOLR"/>
    <property type="match status" value="1"/>
</dbReference>
<keyword evidence="1" id="KW-0423">Lactose metabolism</keyword>
<evidence type="ECO:0000313" key="7">
    <source>
        <dbReference type="Proteomes" id="UP000307747"/>
    </source>
</evidence>
<dbReference type="Gene3D" id="1.10.10.10">
    <property type="entry name" value="Winged helix-like DNA-binding domain superfamily/Winged helix DNA-binding domain"/>
    <property type="match status" value="1"/>
</dbReference>
<dbReference type="SMART" id="SM01134">
    <property type="entry name" value="DeoRC"/>
    <property type="match status" value="1"/>
</dbReference>
<evidence type="ECO:0000259" key="5">
    <source>
        <dbReference type="PROSITE" id="PS51000"/>
    </source>
</evidence>
<dbReference type="InterPro" id="IPR018356">
    <property type="entry name" value="Tscrpt_reg_HTH_DeoR_CS"/>
</dbReference>
<gene>
    <name evidence="6" type="ORF">FEZ53_10435</name>
</gene>
<evidence type="ECO:0000256" key="3">
    <source>
        <dbReference type="ARBA" id="ARBA00023125"/>
    </source>
</evidence>
<organism evidence="6 7">
    <name type="scientific">Staphylococcus xylosus</name>
    <dbReference type="NCBI Taxonomy" id="1288"/>
    <lineage>
        <taxon>Bacteria</taxon>
        <taxon>Bacillati</taxon>
        <taxon>Bacillota</taxon>
        <taxon>Bacilli</taxon>
        <taxon>Bacillales</taxon>
        <taxon>Staphylococcaceae</taxon>
        <taxon>Staphylococcus</taxon>
    </lineage>
</organism>
<dbReference type="PANTHER" id="PTHR30363">
    <property type="entry name" value="HTH-TYPE TRANSCRIPTIONAL REGULATOR SRLR-RELATED"/>
    <property type="match status" value="1"/>
</dbReference>
<dbReference type="OrthoDB" id="9797223at2"/>
<dbReference type="Gene3D" id="3.40.50.1360">
    <property type="match status" value="1"/>
</dbReference>
<dbReference type="AlphaFoldDB" id="A0A5R9B3Z6"/>
<feature type="domain" description="HTH deoR-type" evidence="5">
    <location>
        <begin position="7"/>
        <end position="62"/>
    </location>
</feature>
<accession>A0A5R9B3Z6</accession>
<dbReference type="SUPFAM" id="SSF100950">
    <property type="entry name" value="NagB/RpiA/CoA transferase-like"/>
    <property type="match status" value="1"/>
</dbReference>
<dbReference type="SMART" id="SM00420">
    <property type="entry name" value="HTH_DEOR"/>
    <property type="match status" value="1"/>
</dbReference>